<dbReference type="STRING" id="638303.Thal_1569"/>
<dbReference type="EMBL" id="CP001931">
    <property type="protein sequence ID" value="ADC90198.1"/>
    <property type="molecule type" value="Genomic_DNA"/>
</dbReference>
<name>D3SN68_THEAH</name>
<dbReference type="HOGENOM" id="CLU_138451_0_0_0"/>
<evidence type="ECO:0000259" key="1">
    <source>
        <dbReference type="SMART" id="SM00989"/>
    </source>
</evidence>
<dbReference type="Pfam" id="PF02830">
    <property type="entry name" value="V4R"/>
    <property type="match status" value="1"/>
</dbReference>
<dbReference type="Proteomes" id="UP000002043">
    <property type="component" value="Chromosome"/>
</dbReference>
<accession>D3SN68</accession>
<dbReference type="PANTHER" id="PTHR35090:SF1">
    <property type="entry name" value="SLR0144 PROTEIN"/>
    <property type="match status" value="1"/>
</dbReference>
<dbReference type="KEGG" id="tal:Thal_1569"/>
<dbReference type="InterPro" id="IPR004096">
    <property type="entry name" value="V4R"/>
</dbReference>
<proteinExistence type="predicted"/>
<dbReference type="RefSeq" id="WP_012992604.1">
    <property type="nucleotide sequence ID" value="NC_013894.1"/>
</dbReference>
<dbReference type="PANTHER" id="PTHR35090">
    <property type="entry name" value="DNA-DIRECTED RNA POLYMERASE SUBUNIT I"/>
    <property type="match status" value="1"/>
</dbReference>
<dbReference type="OrthoDB" id="14144at2"/>
<keyword evidence="3" id="KW-1185">Reference proteome</keyword>
<sequence>MMHFDDLRIRGALRKHGFFVLKEPVQEFYKSMFRFTGIGLGGILHMAGKSAGLKAGRLILELTEGKVDRSNLRDVLEVFLVETGTIESIVEWEMGEDSILLSVKGSVFAEGMESKKPVCIPLQGGFAGVLEVLLGGRWEGKEIECKACGGEVCKFELRKVPS</sequence>
<dbReference type="Gene3D" id="3.30.1380.20">
    <property type="entry name" value="Trafficking protein particle complex subunit 3"/>
    <property type="match status" value="1"/>
</dbReference>
<feature type="domain" description="4-vinyl reductase 4VR" evidence="1">
    <location>
        <begin position="98"/>
        <end position="159"/>
    </location>
</feature>
<evidence type="ECO:0000313" key="2">
    <source>
        <dbReference type="EMBL" id="ADC90198.1"/>
    </source>
</evidence>
<organism evidence="2 3">
    <name type="scientific">Thermocrinis albus (strain DSM 14484 / JCM 11386 / HI 11/12)</name>
    <dbReference type="NCBI Taxonomy" id="638303"/>
    <lineage>
        <taxon>Bacteria</taxon>
        <taxon>Pseudomonadati</taxon>
        <taxon>Aquificota</taxon>
        <taxon>Aquificia</taxon>
        <taxon>Aquificales</taxon>
        <taxon>Aquificaceae</taxon>
        <taxon>Thermocrinis</taxon>
    </lineage>
</organism>
<dbReference type="SMART" id="SM00989">
    <property type="entry name" value="V4R"/>
    <property type="match status" value="1"/>
</dbReference>
<gene>
    <name evidence="2" type="ordered locus">Thal_1569</name>
</gene>
<reference evidence="3" key="1">
    <citation type="journal article" date="2010" name="Stand. Genomic Sci.">
        <title>Complete genome sequence of Thermocrinis albus type strain (HI 11/12T).</title>
        <authorList>
            <person name="Wirth R."/>
            <person name="Sikorski J."/>
            <person name="Brambilla E."/>
            <person name="Misra M."/>
            <person name="Lapidus A."/>
            <person name="Copeland A."/>
            <person name="Nolan M."/>
            <person name="Lucas S."/>
            <person name="Chen F."/>
            <person name="Tice H."/>
            <person name="Cheng J.F."/>
            <person name="Han C."/>
            <person name="Detter J.C."/>
            <person name="Tapia R."/>
            <person name="Bruce D."/>
            <person name="Goodwin L."/>
            <person name="Pitluck S."/>
            <person name="Pati A."/>
            <person name="Anderson I."/>
            <person name="Ivanova N."/>
            <person name="Mavromatis K."/>
            <person name="Mikhailova N."/>
            <person name="Chen A."/>
            <person name="Palaniappan K."/>
            <person name="Bilek Y."/>
            <person name="Hader T."/>
            <person name="Land M."/>
            <person name="Hauser L."/>
            <person name="Chang Y.J."/>
            <person name="Jeffries C.D."/>
            <person name="Tindall B.J."/>
            <person name="Rohde M."/>
            <person name="Goker M."/>
            <person name="Bristow J."/>
            <person name="Eisen J.A."/>
            <person name="Markowitz V."/>
            <person name="Hugenholtz P."/>
            <person name="Kyrpides N.C."/>
            <person name="Klenk H.P."/>
        </authorList>
    </citation>
    <scope>NUCLEOTIDE SEQUENCE [LARGE SCALE GENOMIC DNA]</scope>
    <source>
        <strain evidence="3">DSM 14484 / JCM 11386 / HI 11/12</strain>
    </source>
</reference>
<dbReference type="InterPro" id="IPR024096">
    <property type="entry name" value="NO_sig/Golgi_transp_ligand-bd"/>
</dbReference>
<dbReference type="eggNOG" id="COG1719">
    <property type="taxonomic scope" value="Bacteria"/>
</dbReference>
<dbReference type="AlphaFoldDB" id="D3SN68"/>
<dbReference type="SUPFAM" id="SSF111126">
    <property type="entry name" value="Ligand-binding domain in the NO signalling and Golgi transport"/>
    <property type="match status" value="1"/>
</dbReference>
<evidence type="ECO:0000313" key="3">
    <source>
        <dbReference type="Proteomes" id="UP000002043"/>
    </source>
</evidence>
<protein>
    <submittedName>
        <fullName evidence="2">4-vinyl reductase 4VR</fullName>
    </submittedName>
</protein>